<dbReference type="EMBL" id="UOGB01000141">
    <property type="protein sequence ID" value="VAX19273.1"/>
    <property type="molecule type" value="Genomic_DNA"/>
</dbReference>
<name>A0A3B1C3V3_9ZZZZ</name>
<organism evidence="1">
    <name type="scientific">hydrothermal vent metagenome</name>
    <dbReference type="NCBI Taxonomy" id="652676"/>
    <lineage>
        <taxon>unclassified sequences</taxon>
        <taxon>metagenomes</taxon>
        <taxon>ecological metagenomes</taxon>
    </lineage>
</organism>
<reference evidence="1" key="1">
    <citation type="submission" date="2018-06" db="EMBL/GenBank/DDBJ databases">
        <authorList>
            <person name="Zhirakovskaya E."/>
        </authorList>
    </citation>
    <scope>NUCLEOTIDE SEQUENCE</scope>
</reference>
<accession>A0A3B1C3V3</accession>
<protein>
    <submittedName>
        <fullName evidence="1">Uncharacterized protein</fullName>
    </submittedName>
</protein>
<evidence type="ECO:0000313" key="1">
    <source>
        <dbReference type="EMBL" id="VAX19273.1"/>
    </source>
</evidence>
<proteinExistence type="predicted"/>
<sequence length="250" mass="28429">MKFTAPLIALCLFLPAYINAEASITISREMSGSFITTVRGSSVTQPPYIQVIRSREGLEYTLSRFERFKKRITQKRIDKLRKKLANVNYKKKMLVCIFSPPMDNFKMNIKSLAKNEDGSAIEAIVTFRHKIKNVRIPPFKSIHYVMAIIPKSDLPVILRAEETISSKNRKDTKKVTVTGRLMLLNNGIDLQLVPVVIKRGSKNSYYVKGAQAKPLLKHVGKVVTLKGAVSIERDSPYEWDLTVDRVVKIY</sequence>
<dbReference type="AlphaFoldDB" id="A0A3B1C3V3"/>
<gene>
    <name evidence="1" type="ORF">MNBD_NITROSPINAE03-1506</name>
</gene>